<comment type="caution">
    <text evidence="3">The sequence shown here is derived from an EMBL/GenBank/DDBJ whole genome shotgun (WGS) entry which is preliminary data.</text>
</comment>
<dbReference type="EMBL" id="JADEYS010000011">
    <property type="protein sequence ID" value="MBE9398003.1"/>
    <property type="molecule type" value="Genomic_DNA"/>
</dbReference>
<reference evidence="3" key="1">
    <citation type="submission" date="2020-10" db="EMBL/GenBank/DDBJ databases">
        <title>Bacterium isolated from coastal waters sediment.</title>
        <authorList>
            <person name="Chen R.-J."/>
            <person name="Lu D.-C."/>
            <person name="Zhu K.-L."/>
            <person name="Du Z.-J."/>
        </authorList>
    </citation>
    <scope>NUCLEOTIDE SEQUENCE</scope>
    <source>
        <strain evidence="3">N1Y112</strain>
    </source>
</reference>
<keyword evidence="1" id="KW-1133">Transmembrane helix</keyword>
<organism evidence="3 4">
    <name type="scientific">Pontibacterium sinense</name>
    <dbReference type="NCBI Taxonomy" id="2781979"/>
    <lineage>
        <taxon>Bacteria</taxon>
        <taxon>Pseudomonadati</taxon>
        <taxon>Pseudomonadota</taxon>
        <taxon>Gammaproteobacteria</taxon>
        <taxon>Oceanospirillales</taxon>
        <taxon>Oceanospirillaceae</taxon>
        <taxon>Pontibacterium</taxon>
    </lineage>
</organism>
<dbReference type="InterPro" id="IPR023650">
    <property type="entry name" value="Beta-lactam_class-A_AS"/>
</dbReference>
<protein>
    <submittedName>
        <fullName evidence="3">Beta-lactamase family protein</fullName>
    </submittedName>
</protein>
<dbReference type="Proteomes" id="UP000640333">
    <property type="component" value="Unassembled WGS sequence"/>
</dbReference>
<evidence type="ECO:0000256" key="1">
    <source>
        <dbReference type="SAM" id="Phobius"/>
    </source>
</evidence>
<keyword evidence="1" id="KW-0472">Membrane</keyword>
<keyword evidence="1" id="KW-0812">Transmembrane</keyword>
<feature type="domain" description="Beta-lactamase-related" evidence="2">
    <location>
        <begin position="89"/>
        <end position="417"/>
    </location>
</feature>
<dbReference type="InterPro" id="IPR050491">
    <property type="entry name" value="AmpC-like"/>
</dbReference>
<dbReference type="Pfam" id="PF00144">
    <property type="entry name" value="Beta-lactamase"/>
    <property type="match status" value="1"/>
</dbReference>
<dbReference type="PANTHER" id="PTHR46825:SF9">
    <property type="entry name" value="BETA-LACTAMASE-RELATED DOMAIN-CONTAINING PROTEIN"/>
    <property type="match status" value="1"/>
</dbReference>
<dbReference type="PANTHER" id="PTHR46825">
    <property type="entry name" value="D-ALANYL-D-ALANINE-CARBOXYPEPTIDASE/ENDOPEPTIDASE AMPH"/>
    <property type="match status" value="1"/>
</dbReference>
<gene>
    <name evidence="3" type="ORF">IOQ59_12115</name>
</gene>
<proteinExistence type="predicted"/>
<dbReference type="SUPFAM" id="SSF56601">
    <property type="entry name" value="beta-lactamase/transpeptidase-like"/>
    <property type="match status" value="1"/>
</dbReference>
<name>A0A8J7FI01_9GAMM</name>
<evidence type="ECO:0000313" key="3">
    <source>
        <dbReference type="EMBL" id="MBE9398003.1"/>
    </source>
</evidence>
<dbReference type="Gene3D" id="3.40.710.10">
    <property type="entry name" value="DD-peptidase/beta-lactamase superfamily"/>
    <property type="match status" value="1"/>
</dbReference>
<dbReference type="PROSITE" id="PS00146">
    <property type="entry name" value="BETA_LACTAMASE_A"/>
    <property type="match status" value="1"/>
</dbReference>
<sequence length="672" mass="73997">MHYPVRKRNFLFHPSSLAALGVVGRTRDEKSLGASRWLDGEADTIHREKKEIMKTTLHAWVIIAVVMCVVSPAFGQIGQYSSDGLEQLKADIQAMMDEAGIPGASVALVTGDEIVWAGGLGKADVADNVDVTADTLFRIGSVTKSFTALALLKLVEQGRLNLDTPIRKLVPELEYQNPWAETHPITVAHLLEHTTGFDDMHFVEIGKMDDPNITLEAGLAFHPHSRTSRWPPGTHMSYANSGPAIAALVLEAVTGQEFESYVKEHVFEPLGMANTTFKIPREGVLAKGYQANGETESIYEHIIVRPSGAINTSALEMSHYLRMMINRGQLDSLQVFRSETIARMERPTTTLAAKAGHDFGYGLGNHASIMGGHQFHGHGGSITGFIATTAYSPELDVGYFVSINKLDGKLNDIAERIAEFLIAARVPTKKPSVRLDASQLQRVTGYYQAVTPRTQITNFVIRFVWLRHVWMEEGRLYEKPLLGSEKTELIPVSENSFRTEDQPVATRFLVTDEQGATYLQSGFEGQMRKISALWAWFQPIATGLAQLLMLSSLLFGLVWLGARLFGKMISIPTGVVLPPFLASLSLYGSLTLTVVTLTDIHVLLRMSVSTLSLFLGTLAFTLISLYLAIRLFLPAQGGLLLRNWSRLVSIACIGTAIFLISEGLIGVRLWSY</sequence>
<keyword evidence="4" id="KW-1185">Reference proteome</keyword>
<dbReference type="InterPro" id="IPR001466">
    <property type="entry name" value="Beta-lactam-related"/>
</dbReference>
<feature type="transmembrane region" description="Helical" evidence="1">
    <location>
        <begin position="644"/>
        <end position="667"/>
    </location>
</feature>
<feature type="transmembrane region" description="Helical" evidence="1">
    <location>
        <begin position="611"/>
        <end position="632"/>
    </location>
</feature>
<accession>A0A8J7FI01</accession>
<evidence type="ECO:0000259" key="2">
    <source>
        <dbReference type="Pfam" id="PF00144"/>
    </source>
</evidence>
<feature type="transmembrane region" description="Helical" evidence="1">
    <location>
        <begin position="57"/>
        <end position="75"/>
    </location>
</feature>
<dbReference type="AlphaFoldDB" id="A0A8J7FI01"/>
<feature type="transmembrane region" description="Helical" evidence="1">
    <location>
        <begin position="580"/>
        <end position="604"/>
    </location>
</feature>
<evidence type="ECO:0000313" key="4">
    <source>
        <dbReference type="Proteomes" id="UP000640333"/>
    </source>
</evidence>
<feature type="transmembrane region" description="Helical" evidence="1">
    <location>
        <begin position="533"/>
        <end position="560"/>
    </location>
</feature>
<dbReference type="RefSeq" id="WP_193953636.1">
    <property type="nucleotide sequence ID" value="NZ_JADEYS010000011.1"/>
</dbReference>
<dbReference type="InterPro" id="IPR012338">
    <property type="entry name" value="Beta-lactam/transpept-like"/>
</dbReference>